<evidence type="ECO:0000256" key="1">
    <source>
        <dbReference type="ARBA" id="ARBA00022729"/>
    </source>
</evidence>
<evidence type="ECO:0000313" key="2">
    <source>
        <dbReference type="EMBL" id="GAI39965.1"/>
    </source>
</evidence>
<dbReference type="PANTHER" id="PTHR33376">
    <property type="match status" value="1"/>
</dbReference>
<dbReference type="GO" id="GO:0055085">
    <property type="term" value="P:transmembrane transport"/>
    <property type="evidence" value="ECO:0007669"/>
    <property type="project" value="InterPro"/>
</dbReference>
<dbReference type="NCBIfam" id="NF037995">
    <property type="entry name" value="TRAP_S1"/>
    <property type="match status" value="1"/>
</dbReference>
<sequence>NEFKDIKLLWQWGSATFNLHTVKKMVRTLEDLKGMKIISINPQIREIIKRLGANPIQMTPQDSYLAMERGMAEGMFFPIAPCKGFKITDVAKYHTIIDAMCDPFYGAINIDKWNSLPSDLKKILKDETGRKLTQICGKTLDDGSINDSAWMKGQGHKFYVLPAAEKKRWTNKIQGIHDKWIKDMDAKGIKNAREIHDEVIWLGKEYAKTTVGGYKE</sequence>
<dbReference type="Gene3D" id="3.40.190.170">
    <property type="entry name" value="Bacterial extracellular solute-binding protein, family 7"/>
    <property type="match status" value="1"/>
</dbReference>
<dbReference type="InterPro" id="IPR038404">
    <property type="entry name" value="TRAP_DctP_sf"/>
</dbReference>
<proteinExistence type="predicted"/>
<name>X1PLR1_9ZZZZ</name>
<reference evidence="2" key="1">
    <citation type="journal article" date="2014" name="Front. Microbiol.">
        <title>High frequency of phylogenetically diverse reductive dehalogenase-homologous genes in deep subseafloor sedimentary metagenomes.</title>
        <authorList>
            <person name="Kawai M."/>
            <person name="Futagami T."/>
            <person name="Toyoda A."/>
            <person name="Takaki Y."/>
            <person name="Nishi S."/>
            <person name="Hori S."/>
            <person name="Arai W."/>
            <person name="Tsubouchi T."/>
            <person name="Morono Y."/>
            <person name="Uchiyama I."/>
            <person name="Ito T."/>
            <person name="Fujiyama A."/>
            <person name="Inagaki F."/>
            <person name="Takami H."/>
        </authorList>
    </citation>
    <scope>NUCLEOTIDE SEQUENCE</scope>
    <source>
        <strain evidence="2">Expedition CK06-06</strain>
    </source>
</reference>
<dbReference type="PANTHER" id="PTHR33376:SF15">
    <property type="entry name" value="BLL6794 PROTEIN"/>
    <property type="match status" value="1"/>
</dbReference>
<keyword evidence="1" id="KW-0732">Signal</keyword>
<protein>
    <submittedName>
        <fullName evidence="2">Uncharacterized protein</fullName>
    </submittedName>
</protein>
<feature type="non-terminal residue" evidence="2">
    <location>
        <position position="1"/>
    </location>
</feature>
<dbReference type="InterPro" id="IPR018389">
    <property type="entry name" value="DctP_fam"/>
</dbReference>
<dbReference type="AlphaFoldDB" id="X1PLR1"/>
<organism evidence="2">
    <name type="scientific">marine sediment metagenome</name>
    <dbReference type="NCBI Taxonomy" id="412755"/>
    <lineage>
        <taxon>unclassified sequences</taxon>
        <taxon>metagenomes</taxon>
        <taxon>ecological metagenomes</taxon>
    </lineage>
</organism>
<comment type="caution">
    <text evidence="2">The sequence shown here is derived from an EMBL/GenBank/DDBJ whole genome shotgun (WGS) entry which is preliminary data.</text>
</comment>
<dbReference type="EMBL" id="BARV01023718">
    <property type="protein sequence ID" value="GAI39965.1"/>
    <property type="molecule type" value="Genomic_DNA"/>
</dbReference>
<accession>X1PLR1</accession>
<dbReference type="Pfam" id="PF03480">
    <property type="entry name" value="DctP"/>
    <property type="match status" value="1"/>
</dbReference>
<gene>
    <name evidence="2" type="ORF">S06H3_38860</name>
</gene>